<dbReference type="OrthoDB" id="5723at2759"/>
<name>A0A5N6KUN2_9ROSI</name>
<evidence type="ECO:0000313" key="3">
    <source>
        <dbReference type="EMBL" id="KAB8346210.1"/>
    </source>
</evidence>
<reference evidence="3 4" key="1">
    <citation type="submission" date="2019-06" db="EMBL/GenBank/DDBJ databases">
        <title>A chromosomal-level reference genome of Carpinus fangiana (Coryloideae, Betulaceae).</title>
        <authorList>
            <person name="Yang X."/>
            <person name="Wang Z."/>
            <person name="Zhang L."/>
            <person name="Hao G."/>
            <person name="Liu J."/>
            <person name="Yang Y."/>
        </authorList>
    </citation>
    <scope>NUCLEOTIDE SEQUENCE [LARGE SCALE GENOMIC DNA]</scope>
    <source>
        <strain evidence="3">Cfa_2016G</strain>
        <tissue evidence="3">Leaf</tissue>
    </source>
</reference>
<evidence type="ECO:0000256" key="1">
    <source>
        <dbReference type="SAM" id="MobiDB-lite"/>
    </source>
</evidence>
<evidence type="ECO:0000313" key="4">
    <source>
        <dbReference type="Proteomes" id="UP000327013"/>
    </source>
</evidence>
<dbReference type="PANTHER" id="PTHR46404:SF1">
    <property type="entry name" value="DNA POLYMERASE IOTA"/>
    <property type="match status" value="1"/>
</dbReference>
<dbReference type="AlphaFoldDB" id="A0A5N6KUN2"/>
<keyword evidence="4" id="KW-1185">Reference proteome</keyword>
<comment type="caution">
    <text evidence="3">The sequence shown here is derived from an EMBL/GenBank/DDBJ whole genome shotgun (WGS) entry which is preliminary data.</text>
</comment>
<dbReference type="InterPro" id="IPR017961">
    <property type="entry name" value="DNA_pol_Y-fam_little_finger"/>
</dbReference>
<dbReference type="InterPro" id="IPR036775">
    <property type="entry name" value="DNA_pol_Y-fam_lit_finger_sf"/>
</dbReference>
<dbReference type="Gene3D" id="3.30.70.270">
    <property type="match status" value="1"/>
</dbReference>
<organism evidence="3 4">
    <name type="scientific">Carpinus fangiana</name>
    <dbReference type="NCBI Taxonomy" id="176857"/>
    <lineage>
        <taxon>Eukaryota</taxon>
        <taxon>Viridiplantae</taxon>
        <taxon>Streptophyta</taxon>
        <taxon>Embryophyta</taxon>
        <taxon>Tracheophyta</taxon>
        <taxon>Spermatophyta</taxon>
        <taxon>Magnoliopsida</taxon>
        <taxon>eudicotyledons</taxon>
        <taxon>Gunneridae</taxon>
        <taxon>Pentapetalae</taxon>
        <taxon>rosids</taxon>
        <taxon>fabids</taxon>
        <taxon>Fagales</taxon>
        <taxon>Betulaceae</taxon>
        <taxon>Carpinus</taxon>
    </lineage>
</organism>
<dbReference type="EMBL" id="VIBQ01000013">
    <property type="protein sequence ID" value="KAB8346210.1"/>
    <property type="molecule type" value="Genomic_DNA"/>
</dbReference>
<dbReference type="InterPro" id="IPR043128">
    <property type="entry name" value="Rev_trsase/Diguanyl_cyclase"/>
</dbReference>
<dbReference type="GO" id="GO:0006281">
    <property type="term" value="P:DNA repair"/>
    <property type="evidence" value="ECO:0007669"/>
    <property type="project" value="InterPro"/>
</dbReference>
<dbReference type="PANTHER" id="PTHR46404">
    <property type="entry name" value="DNA POLYMERASE IOTA"/>
    <property type="match status" value="1"/>
</dbReference>
<protein>
    <recommendedName>
        <fullName evidence="2">UmuC domain-containing protein</fullName>
    </recommendedName>
</protein>
<feature type="region of interest" description="Disordered" evidence="1">
    <location>
        <begin position="530"/>
        <end position="553"/>
    </location>
</feature>
<dbReference type="GO" id="GO:0003684">
    <property type="term" value="F:damaged DNA binding"/>
    <property type="evidence" value="ECO:0007669"/>
    <property type="project" value="InterPro"/>
</dbReference>
<dbReference type="Gene3D" id="3.30.1490.100">
    <property type="entry name" value="DNA polymerase, Y-family, little finger domain"/>
    <property type="match status" value="1"/>
</dbReference>
<proteinExistence type="predicted"/>
<dbReference type="GO" id="GO:0003887">
    <property type="term" value="F:DNA-directed DNA polymerase activity"/>
    <property type="evidence" value="ECO:0007669"/>
    <property type="project" value="TreeGrafter"/>
</dbReference>
<dbReference type="SUPFAM" id="SSF56672">
    <property type="entry name" value="DNA/RNA polymerases"/>
    <property type="match status" value="1"/>
</dbReference>
<dbReference type="Pfam" id="PF00817">
    <property type="entry name" value="IMS"/>
    <property type="match status" value="1"/>
</dbReference>
<dbReference type="Proteomes" id="UP000327013">
    <property type="component" value="Unassembled WGS sequence"/>
</dbReference>
<dbReference type="FunFam" id="3.40.1170.60:FF:000006">
    <property type="entry name" value="DNA polymerase iota"/>
    <property type="match status" value="1"/>
</dbReference>
<dbReference type="Gene3D" id="3.40.1170.60">
    <property type="match status" value="1"/>
</dbReference>
<dbReference type="InterPro" id="IPR043502">
    <property type="entry name" value="DNA/RNA_pol_sf"/>
</dbReference>
<gene>
    <name evidence="3" type="ORF">FH972_023255</name>
</gene>
<accession>A0A5N6KUN2</accession>
<sequence>MLRTQGQVKPLRRKDDRIIIHFDYDCFYASVVEAENPALKSVPLAIQQKQIIVTCNYEARRHGLHKLELITEAKKACPEVVIVLGEDLTRFRNASKDLYNTIRSFSWNDKVERLGFDEVWMDITDMVDYNVELLNMNDLTTSFFQLSREDPTAGFTFDASKYAGHGFMHKSLTKHQARNEDEHLTTRLRLGSHLAMHIRHFLEEQKGYTSTVGISTSKILSKLVGNLNKPRGQTTLVPPYLVEPPDSSNVLAFMDGHDIGKVPGIGFKLSDRLREHFLGRKPEMDKGLVYGGTKEKVTVGDMRTLPGLSPQQLDKVLSGPGSTHGIGAKVFALLHGIDDSEVIEARDVPRQISIEDSYIRLDTIDEAIREMTSTSRRLVERMRIDLTEADPPSAGETGSERRRWIGRPETLRLTTRPRLPLNDDGTRTRTFKRISRSTALPGFVFNLDEHLDAIADRLVKEALLPLFKRLHPEKAGWNLSLLNVAVANMVDVGTTSKASAGRDIHSMLSRQEETLRPFQIQSSSTQLGIAPENKLSNSGSATAEAEAEAEADGVSLWEHDSEDEADEIVFFCAACKSSIPAFARAAHSRFHDRNHGA</sequence>
<dbReference type="Pfam" id="PF11799">
    <property type="entry name" value="IMS_C"/>
    <property type="match status" value="1"/>
</dbReference>
<dbReference type="PROSITE" id="PS50173">
    <property type="entry name" value="UMUC"/>
    <property type="match status" value="1"/>
</dbReference>
<dbReference type="GO" id="GO:0019985">
    <property type="term" value="P:translesion synthesis"/>
    <property type="evidence" value="ECO:0007669"/>
    <property type="project" value="TreeGrafter"/>
</dbReference>
<feature type="domain" description="UmuC" evidence="2">
    <location>
        <begin position="19"/>
        <end position="266"/>
    </location>
</feature>
<evidence type="ECO:0000259" key="2">
    <source>
        <dbReference type="PROSITE" id="PS50173"/>
    </source>
</evidence>
<dbReference type="InterPro" id="IPR001126">
    <property type="entry name" value="UmuC"/>
</dbReference>